<dbReference type="AlphaFoldDB" id="A0A7W7QSG0"/>
<evidence type="ECO:0000313" key="1">
    <source>
        <dbReference type="EMBL" id="MBB4918864.1"/>
    </source>
</evidence>
<accession>A0A7W7QSG0</accession>
<reference evidence="1 2" key="1">
    <citation type="submission" date="2020-08" db="EMBL/GenBank/DDBJ databases">
        <title>Genomic Encyclopedia of Type Strains, Phase III (KMG-III): the genomes of soil and plant-associated and newly described type strains.</title>
        <authorList>
            <person name="Whitman W."/>
        </authorList>
    </citation>
    <scope>NUCLEOTIDE SEQUENCE [LARGE SCALE GENOMIC DNA]</scope>
    <source>
        <strain evidence="1 2">CECT 8840</strain>
    </source>
</reference>
<protein>
    <recommendedName>
        <fullName evidence="3">YCII-related domain-containing protein</fullName>
    </recommendedName>
</protein>
<evidence type="ECO:0000313" key="2">
    <source>
        <dbReference type="Proteomes" id="UP000552644"/>
    </source>
</evidence>
<dbReference type="InterPro" id="IPR011008">
    <property type="entry name" value="Dimeric_a/b-barrel"/>
</dbReference>
<gene>
    <name evidence="1" type="ORF">FHS44_006000</name>
</gene>
<dbReference type="SUPFAM" id="SSF54909">
    <property type="entry name" value="Dimeric alpha+beta barrel"/>
    <property type="match status" value="1"/>
</dbReference>
<dbReference type="Proteomes" id="UP000552644">
    <property type="component" value="Unassembled WGS sequence"/>
</dbReference>
<keyword evidence="2" id="KW-1185">Reference proteome</keyword>
<dbReference type="RefSeq" id="WP_184720553.1">
    <property type="nucleotide sequence ID" value="NZ_JACHJP010000008.1"/>
</dbReference>
<proteinExistence type="predicted"/>
<sequence>MKYLLAIYENPGVWDGVPERVRDEARHRFVEAISASGEVLGRVVLGDFSHGAVVQVRDGLVWITGCPLAGREEHLVGCYVVECESRERAHAIAAMIAGAGGGGLGVEVRPIVSSAGAGV</sequence>
<organism evidence="1 2">
    <name type="scientific">Streptosporangium saharense</name>
    <dbReference type="NCBI Taxonomy" id="1706840"/>
    <lineage>
        <taxon>Bacteria</taxon>
        <taxon>Bacillati</taxon>
        <taxon>Actinomycetota</taxon>
        <taxon>Actinomycetes</taxon>
        <taxon>Streptosporangiales</taxon>
        <taxon>Streptosporangiaceae</taxon>
        <taxon>Streptosporangium</taxon>
    </lineage>
</organism>
<dbReference type="Gene3D" id="3.30.70.1060">
    <property type="entry name" value="Dimeric alpha+beta barrel"/>
    <property type="match status" value="1"/>
</dbReference>
<evidence type="ECO:0008006" key="3">
    <source>
        <dbReference type="Google" id="ProtNLM"/>
    </source>
</evidence>
<dbReference type="EMBL" id="JACHJP010000008">
    <property type="protein sequence ID" value="MBB4918864.1"/>
    <property type="molecule type" value="Genomic_DNA"/>
</dbReference>
<comment type="caution">
    <text evidence="1">The sequence shown here is derived from an EMBL/GenBank/DDBJ whole genome shotgun (WGS) entry which is preliminary data.</text>
</comment>
<name>A0A7W7QSG0_9ACTN</name>